<dbReference type="EMBL" id="QNUK01002304">
    <property type="protein sequence ID" value="KAF5879876.1"/>
    <property type="molecule type" value="Genomic_DNA"/>
</dbReference>
<sequence length="129" mass="15120">MYKWRNLEMLMTSRANTQEGVLQQMKEAKWKKVWSILYRDSNRSISRLEFFECKDGGTGTLEKSRSKQENKKIIRMSDCIRVTEAADVDGCPKECKAFLVETTEKTFVFAVEMVEVDDWMQKLCEIAFP</sequence>
<dbReference type="GO" id="GO:0043410">
    <property type="term" value="P:positive regulation of MAPK cascade"/>
    <property type="evidence" value="ECO:0007669"/>
    <property type="project" value="TreeGrafter"/>
</dbReference>
<dbReference type="InterPro" id="IPR011993">
    <property type="entry name" value="PH-like_dom_sf"/>
</dbReference>
<feature type="non-terminal residue" evidence="2">
    <location>
        <position position="1"/>
    </location>
</feature>
<dbReference type="GO" id="GO:0007265">
    <property type="term" value="P:Ras protein signal transduction"/>
    <property type="evidence" value="ECO:0007669"/>
    <property type="project" value="TreeGrafter"/>
</dbReference>
<accession>A0A8J4WMN0</accession>
<evidence type="ECO:0000313" key="2">
    <source>
        <dbReference type="EMBL" id="KAF5879876.1"/>
    </source>
</evidence>
<dbReference type="GO" id="GO:0005737">
    <property type="term" value="C:cytoplasm"/>
    <property type="evidence" value="ECO:0007669"/>
    <property type="project" value="TreeGrafter"/>
</dbReference>
<dbReference type="Pfam" id="PF00169">
    <property type="entry name" value="PH"/>
    <property type="match status" value="1"/>
</dbReference>
<evidence type="ECO:0000313" key="3">
    <source>
        <dbReference type="Proteomes" id="UP000727407"/>
    </source>
</evidence>
<dbReference type="OrthoDB" id="6020914at2759"/>
<dbReference type="SUPFAM" id="SSF50729">
    <property type="entry name" value="PH domain-like"/>
    <property type="match status" value="1"/>
</dbReference>
<keyword evidence="3" id="KW-1185">Reference proteome</keyword>
<dbReference type="SMART" id="SM00233">
    <property type="entry name" value="PH"/>
    <property type="match status" value="1"/>
</dbReference>
<feature type="domain" description="PH" evidence="1">
    <location>
        <begin position="16"/>
        <end position="129"/>
    </location>
</feature>
<comment type="caution">
    <text evidence="2">The sequence shown here is derived from an EMBL/GenBank/DDBJ whole genome shotgun (WGS) entry which is preliminary data.</text>
</comment>
<evidence type="ECO:0000259" key="1">
    <source>
        <dbReference type="SMART" id="SM00233"/>
    </source>
</evidence>
<name>A0A8J4WMN0_CLAMG</name>
<organism evidence="2 3">
    <name type="scientific">Clarias magur</name>
    <name type="common">Asian catfish</name>
    <name type="synonym">Macropteronotus magur</name>
    <dbReference type="NCBI Taxonomy" id="1594786"/>
    <lineage>
        <taxon>Eukaryota</taxon>
        <taxon>Metazoa</taxon>
        <taxon>Chordata</taxon>
        <taxon>Craniata</taxon>
        <taxon>Vertebrata</taxon>
        <taxon>Euteleostomi</taxon>
        <taxon>Actinopterygii</taxon>
        <taxon>Neopterygii</taxon>
        <taxon>Teleostei</taxon>
        <taxon>Ostariophysi</taxon>
        <taxon>Siluriformes</taxon>
        <taxon>Clariidae</taxon>
        <taxon>Clarias</taxon>
    </lineage>
</organism>
<dbReference type="Gene3D" id="2.30.29.30">
    <property type="entry name" value="Pleckstrin-homology domain (PH domain)/Phosphotyrosine-binding domain (PTB)"/>
    <property type="match status" value="1"/>
</dbReference>
<dbReference type="Proteomes" id="UP000727407">
    <property type="component" value="Unassembled WGS sequence"/>
</dbReference>
<dbReference type="AlphaFoldDB" id="A0A8J4WMN0"/>
<dbReference type="InterPro" id="IPR050996">
    <property type="entry name" value="Docking_Protein_DOK"/>
</dbReference>
<proteinExistence type="predicted"/>
<dbReference type="GO" id="GO:0007169">
    <property type="term" value="P:cell surface receptor protein tyrosine kinase signaling pathway"/>
    <property type="evidence" value="ECO:0007669"/>
    <property type="project" value="TreeGrafter"/>
</dbReference>
<dbReference type="PANTHER" id="PTHR21258">
    <property type="entry name" value="DOCKING PROTEIN RELATED"/>
    <property type="match status" value="1"/>
</dbReference>
<reference evidence="2" key="1">
    <citation type="submission" date="2020-07" db="EMBL/GenBank/DDBJ databases">
        <title>Clarias magur genome sequencing, assembly and annotation.</title>
        <authorList>
            <person name="Kushwaha B."/>
            <person name="Kumar R."/>
            <person name="Das P."/>
            <person name="Joshi C.G."/>
            <person name="Kumar D."/>
            <person name="Nagpure N.S."/>
            <person name="Pandey M."/>
            <person name="Agarwal S."/>
            <person name="Srivastava S."/>
            <person name="Singh M."/>
            <person name="Sahoo L."/>
            <person name="Jayasankar P."/>
            <person name="Meher P.K."/>
            <person name="Koringa P.G."/>
            <person name="Iquebal M.A."/>
            <person name="Das S.P."/>
            <person name="Bit A."/>
            <person name="Patnaik S."/>
            <person name="Patel N."/>
            <person name="Shah T.M."/>
            <person name="Hinsu A."/>
            <person name="Jena J.K."/>
        </authorList>
    </citation>
    <scope>NUCLEOTIDE SEQUENCE</scope>
    <source>
        <strain evidence="2">CIFAMagur01</strain>
        <tissue evidence="2">Testis</tissue>
    </source>
</reference>
<gene>
    <name evidence="2" type="primary">Dok2</name>
    <name evidence="2" type="ORF">DAT39_023622</name>
</gene>
<protein>
    <submittedName>
        <fullName evidence="2">Docking protein 3-like</fullName>
    </submittedName>
</protein>
<dbReference type="InterPro" id="IPR001849">
    <property type="entry name" value="PH_domain"/>
</dbReference>
<dbReference type="PANTHER" id="PTHR21258:SF14">
    <property type="entry name" value="DOCKING PROTEIN 2"/>
    <property type="match status" value="1"/>
</dbReference>